<accession>A0ABP6TXC2</accession>
<comment type="caution">
    <text evidence="1">The sequence shown here is derived from an EMBL/GenBank/DDBJ whole genome shotgun (WGS) entry which is preliminary data.</text>
</comment>
<evidence type="ECO:0000313" key="2">
    <source>
        <dbReference type="Proteomes" id="UP001501455"/>
    </source>
</evidence>
<protein>
    <submittedName>
        <fullName evidence="1">Uncharacterized protein</fullName>
    </submittedName>
</protein>
<evidence type="ECO:0000313" key="1">
    <source>
        <dbReference type="EMBL" id="GAA3499359.1"/>
    </source>
</evidence>
<dbReference type="EMBL" id="BAAAXF010000045">
    <property type="protein sequence ID" value="GAA3499359.1"/>
    <property type="molecule type" value="Genomic_DNA"/>
</dbReference>
<dbReference type="Proteomes" id="UP001501455">
    <property type="component" value="Unassembled WGS sequence"/>
</dbReference>
<sequence>MQIPLPIAGNETPCSACIERPDCQAFSVLDELIYRKPTFVRQTDATSFLREANGTALYESLQRTIRHWIFTVRSLNNPSLQEFSLSTLFDFLVSGLYAYLLHSGATDGQMNKPAYLHNVDRQTFAFFPYVWMCPGCVTEGNNLRDAYLVESELRGGKRYAVQQKMSRPNGRMIGDLGALVIRALISELANEAYVTTGGGHRGEFDLVIATAERLILGEIKSSPLVAFPLVVGQPFRANAHHSWVDDLAESADWAFFVGAANPEQRKLSISPPIEPLWPLRDLEGIAQDAGQVEVLLTAWQRHLVGYRLFNSEAPETRWLRFGCGNIESRDPESGQREQLRVDNTKSLPGIDRTDDIKKGIAQVMLFGRLKRGCSRQAIKTALFGNLYAETHHEHYMKPLASLQLLWPQAEPVFLFDAIIGLSRNIINDAEISTLFGLPSTPYEADTVDRTALLEGLDEMSE</sequence>
<gene>
    <name evidence="1" type="ORF">GCM10019016_064630</name>
</gene>
<organism evidence="1 2">
    <name type="scientific">Streptomyces prasinosporus</name>
    <dbReference type="NCBI Taxonomy" id="68256"/>
    <lineage>
        <taxon>Bacteria</taxon>
        <taxon>Bacillati</taxon>
        <taxon>Actinomycetota</taxon>
        <taxon>Actinomycetes</taxon>
        <taxon>Kitasatosporales</taxon>
        <taxon>Streptomycetaceae</taxon>
        <taxon>Streptomyces</taxon>
        <taxon>Streptomyces albogriseolus group</taxon>
    </lineage>
</organism>
<reference evidence="2" key="1">
    <citation type="journal article" date="2019" name="Int. J. Syst. Evol. Microbiol.">
        <title>The Global Catalogue of Microorganisms (GCM) 10K type strain sequencing project: providing services to taxonomists for standard genome sequencing and annotation.</title>
        <authorList>
            <consortium name="The Broad Institute Genomics Platform"/>
            <consortium name="The Broad Institute Genome Sequencing Center for Infectious Disease"/>
            <person name="Wu L."/>
            <person name="Ma J."/>
        </authorList>
    </citation>
    <scope>NUCLEOTIDE SEQUENCE [LARGE SCALE GENOMIC DNA]</scope>
    <source>
        <strain evidence="2">JCM 4816</strain>
    </source>
</reference>
<proteinExistence type="predicted"/>
<name>A0ABP6TXC2_9ACTN</name>
<keyword evidence="2" id="KW-1185">Reference proteome</keyword>